<reference evidence="2" key="1">
    <citation type="submission" date="2020-07" db="EMBL/GenBank/DDBJ databases">
        <title>Multicomponent nature underlies the extraordinary mechanical properties of spider dragline silk.</title>
        <authorList>
            <person name="Kono N."/>
            <person name="Nakamura H."/>
            <person name="Mori M."/>
            <person name="Yoshida Y."/>
            <person name="Ohtoshi R."/>
            <person name="Malay A.D."/>
            <person name="Moran D.A.P."/>
            <person name="Tomita M."/>
            <person name="Numata K."/>
            <person name="Arakawa K."/>
        </authorList>
    </citation>
    <scope>NUCLEOTIDE SEQUENCE</scope>
</reference>
<comment type="caution">
    <text evidence="2">The sequence shown here is derived from an EMBL/GenBank/DDBJ whole genome shotgun (WGS) entry which is preliminary data.</text>
</comment>
<keyword evidence="3" id="KW-1185">Reference proteome</keyword>
<dbReference type="AlphaFoldDB" id="A0A8X6M5H0"/>
<feature type="compositionally biased region" description="Basic and acidic residues" evidence="1">
    <location>
        <begin position="1"/>
        <end position="29"/>
    </location>
</feature>
<evidence type="ECO:0000313" key="2">
    <source>
        <dbReference type="EMBL" id="GFR33925.1"/>
    </source>
</evidence>
<protein>
    <submittedName>
        <fullName evidence="2">Uncharacterized protein</fullName>
    </submittedName>
</protein>
<dbReference type="Proteomes" id="UP000887116">
    <property type="component" value="Unassembled WGS sequence"/>
</dbReference>
<accession>A0A8X6M5H0</accession>
<evidence type="ECO:0000256" key="1">
    <source>
        <dbReference type="SAM" id="MobiDB-lite"/>
    </source>
</evidence>
<proteinExistence type="predicted"/>
<sequence length="183" mass="20426">MSASGKNDRQPRSEKSLKRTIIHTHDKQSNDLISNSSGPANGLRRSSRYRVPPLDLWRNERLVFKALPSGDVQCIGIDKGTEADNYGLLKILKRTGKKNKISEKEIESEISRKQITQVTGDQLNHSKHKISTKAEVSKNKRAALIDNNEVQSDMPVLTSTFYHSAINPEGHWISSASSGFMAK</sequence>
<feature type="compositionally biased region" description="Polar residues" evidence="1">
    <location>
        <begin position="30"/>
        <end position="39"/>
    </location>
</feature>
<feature type="region of interest" description="Disordered" evidence="1">
    <location>
        <begin position="1"/>
        <end position="46"/>
    </location>
</feature>
<gene>
    <name evidence="2" type="ORF">TNCT_432041</name>
</gene>
<organism evidence="2 3">
    <name type="scientific">Trichonephila clavata</name>
    <name type="common">Joro spider</name>
    <name type="synonym">Nephila clavata</name>
    <dbReference type="NCBI Taxonomy" id="2740835"/>
    <lineage>
        <taxon>Eukaryota</taxon>
        <taxon>Metazoa</taxon>
        <taxon>Ecdysozoa</taxon>
        <taxon>Arthropoda</taxon>
        <taxon>Chelicerata</taxon>
        <taxon>Arachnida</taxon>
        <taxon>Araneae</taxon>
        <taxon>Araneomorphae</taxon>
        <taxon>Entelegynae</taxon>
        <taxon>Araneoidea</taxon>
        <taxon>Nephilidae</taxon>
        <taxon>Trichonephila</taxon>
    </lineage>
</organism>
<name>A0A8X6M5H0_TRICU</name>
<dbReference type="EMBL" id="BMAO01029770">
    <property type="protein sequence ID" value="GFR33925.1"/>
    <property type="molecule type" value="Genomic_DNA"/>
</dbReference>
<evidence type="ECO:0000313" key="3">
    <source>
        <dbReference type="Proteomes" id="UP000887116"/>
    </source>
</evidence>
<dbReference type="OrthoDB" id="1939643at2759"/>